<keyword evidence="2" id="KW-1185">Reference proteome</keyword>
<evidence type="ECO:0008006" key="3">
    <source>
        <dbReference type="Google" id="ProtNLM"/>
    </source>
</evidence>
<accession>A0ABS5Z7L7</accession>
<comment type="caution">
    <text evidence="1">The sequence shown here is derived from an EMBL/GenBank/DDBJ whole genome shotgun (WGS) entry which is preliminary data.</text>
</comment>
<proteinExistence type="predicted"/>
<dbReference type="Proteomes" id="UP000690515">
    <property type="component" value="Unassembled WGS sequence"/>
</dbReference>
<evidence type="ECO:0000313" key="1">
    <source>
        <dbReference type="EMBL" id="MBU2710036.1"/>
    </source>
</evidence>
<organism evidence="1 2">
    <name type="scientific">Zooshikella harenae</name>
    <dbReference type="NCBI Taxonomy" id="2827238"/>
    <lineage>
        <taxon>Bacteria</taxon>
        <taxon>Pseudomonadati</taxon>
        <taxon>Pseudomonadota</taxon>
        <taxon>Gammaproteobacteria</taxon>
        <taxon>Oceanospirillales</taxon>
        <taxon>Zooshikellaceae</taxon>
        <taxon>Zooshikella</taxon>
    </lineage>
</organism>
<dbReference type="SUPFAM" id="SSF56112">
    <property type="entry name" value="Protein kinase-like (PK-like)"/>
    <property type="match status" value="1"/>
</dbReference>
<gene>
    <name evidence="1" type="ORF">KCG35_03100</name>
</gene>
<protein>
    <recommendedName>
        <fullName evidence="3">InaA protein</fullName>
    </recommendedName>
</protein>
<dbReference type="Gene3D" id="1.10.510.10">
    <property type="entry name" value="Transferase(Phosphotransferase) domain 1"/>
    <property type="match status" value="1"/>
</dbReference>
<evidence type="ECO:0000313" key="2">
    <source>
        <dbReference type="Proteomes" id="UP000690515"/>
    </source>
</evidence>
<dbReference type="Pfam" id="PF06293">
    <property type="entry name" value="Kdo"/>
    <property type="match status" value="1"/>
</dbReference>
<sequence>MNHFIVASQAVADLLTQNQLSSFEQIWETELPWFEPPNHRRNGWSGVSEHQLLTSSGNHINIFIKRQENHNTFSFHHPITGIPTFSREFNNLKRLYHIGIGAPQPLLYAERNHCGKKQAVLITKALDGYCSLESWYQRYPKATLPTREKLLSSLATCLRTFHNHHLVHNCLYPKHIFVTNAENPDYFQVCLIDLEKTKRVFNVKKRCNHDLQRFIRHADIIPKPDIQCFMERYQLVDNRQHYLRAS</sequence>
<dbReference type="InterPro" id="IPR027023">
    <property type="entry name" value="Put_LipoPS_kinase_InaA"/>
</dbReference>
<dbReference type="PIRSF" id="PIRSF026326">
    <property type="entry name" value="InaA"/>
    <property type="match status" value="1"/>
</dbReference>
<reference evidence="1 2" key="1">
    <citation type="submission" date="2021-04" db="EMBL/GenBank/DDBJ databases">
        <authorList>
            <person name="Pira H."/>
            <person name="Risdian C."/>
            <person name="Wink J."/>
        </authorList>
    </citation>
    <scope>NUCLEOTIDE SEQUENCE [LARGE SCALE GENOMIC DNA]</scope>
    <source>
        <strain evidence="1 2">WH53</strain>
    </source>
</reference>
<dbReference type="InterPro" id="IPR011009">
    <property type="entry name" value="Kinase-like_dom_sf"/>
</dbReference>
<dbReference type="EMBL" id="JAGSOY010000004">
    <property type="protein sequence ID" value="MBU2710036.1"/>
    <property type="molecule type" value="Genomic_DNA"/>
</dbReference>
<dbReference type="RefSeq" id="WP_215818198.1">
    <property type="nucleotide sequence ID" value="NZ_JAGSOY010000004.1"/>
</dbReference>
<name>A0ABS5Z7L7_9GAMM</name>